<feature type="signal peptide" evidence="1">
    <location>
        <begin position="1"/>
        <end position="24"/>
    </location>
</feature>
<accession>Q3SGP2</accession>
<dbReference type="eggNOG" id="ENOG50348F6">
    <property type="taxonomic scope" value="Bacteria"/>
</dbReference>
<evidence type="ECO:0000313" key="4">
    <source>
        <dbReference type="Proteomes" id="UP000008291"/>
    </source>
</evidence>
<evidence type="ECO:0000256" key="1">
    <source>
        <dbReference type="SAM" id="SignalP"/>
    </source>
</evidence>
<sequence>MKHMKKAAVAVFLLGQALSGAASAASVTLTGDTVDYTFDDELLGLFGTPTLVGDTLSFTPVEFQAESLNGAGIDLTNNTVNVQVTAHSGYNFSSVDMTERGDYMLLGGGSSANVAGQVRVFDVANPLSDVTTAIAPDAPLDVISSGGTTNWSASNSTDISSWTDAQTVNVTWQNLLIGETNAGSSMAFVDKKYGGLTVATAPIPEAETYAMMLAGLGLIGWQVSRRRGLTTKA</sequence>
<dbReference type="OrthoDB" id="8561577at2"/>
<keyword evidence="4" id="KW-1185">Reference proteome</keyword>
<dbReference type="HOGENOM" id="CLU_1189471_0_0_4"/>
<dbReference type="EMBL" id="CP000116">
    <property type="protein sequence ID" value="AAZ98205.1"/>
    <property type="molecule type" value="Genomic_DNA"/>
</dbReference>
<dbReference type="STRING" id="292415.Tbd_2252"/>
<dbReference type="Proteomes" id="UP000008291">
    <property type="component" value="Chromosome"/>
</dbReference>
<dbReference type="InterPro" id="IPR013424">
    <property type="entry name" value="Ice-binding_C"/>
</dbReference>
<feature type="chain" id="PRO_5004228829" description="Ice-binding protein C-terminal domain-containing protein" evidence="1">
    <location>
        <begin position="25"/>
        <end position="233"/>
    </location>
</feature>
<reference evidence="3 4" key="1">
    <citation type="journal article" date="2006" name="J. Bacteriol.">
        <title>The genome sequence of the obligately chemolithoautotrophic, facultatively anaerobic bacterium Thiobacillus denitrificans.</title>
        <authorList>
            <person name="Beller H.R."/>
            <person name="Chain P.S."/>
            <person name="Letain T.E."/>
            <person name="Chakicherla A."/>
            <person name="Larimer F.W."/>
            <person name="Richardson P.M."/>
            <person name="Coleman M.A."/>
            <person name="Wood A.P."/>
            <person name="Kelly D.P."/>
        </authorList>
    </citation>
    <scope>NUCLEOTIDE SEQUENCE [LARGE SCALE GENOMIC DNA]</scope>
    <source>
        <strain evidence="3 4">ATCC 25259</strain>
    </source>
</reference>
<dbReference type="RefSeq" id="WP_011312764.1">
    <property type="nucleotide sequence ID" value="NC_007404.1"/>
</dbReference>
<keyword evidence="1" id="KW-0732">Signal</keyword>
<dbReference type="AlphaFoldDB" id="Q3SGP2"/>
<feature type="domain" description="Ice-binding protein C-terminal" evidence="2">
    <location>
        <begin position="202"/>
        <end position="226"/>
    </location>
</feature>
<organism evidence="3 4">
    <name type="scientific">Thiobacillus denitrificans (strain ATCC 25259 / T1)</name>
    <dbReference type="NCBI Taxonomy" id="292415"/>
    <lineage>
        <taxon>Bacteria</taxon>
        <taxon>Pseudomonadati</taxon>
        <taxon>Pseudomonadota</taxon>
        <taxon>Betaproteobacteria</taxon>
        <taxon>Nitrosomonadales</taxon>
        <taxon>Thiobacillaceae</taxon>
        <taxon>Thiobacillus</taxon>
    </lineage>
</organism>
<dbReference type="Pfam" id="PF07589">
    <property type="entry name" value="PEP-CTERM"/>
    <property type="match status" value="1"/>
</dbReference>
<dbReference type="KEGG" id="tbd:Tbd_2252"/>
<evidence type="ECO:0000259" key="2">
    <source>
        <dbReference type="Pfam" id="PF07589"/>
    </source>
</evidence>
<protein>
    <recommendedName>
        <fullName evidence="2">Ice-binding protein C-terminal domain-containing protein</fullName>
    </recommendedName>
</protein>
<gene>
    <name evidence="3" type="ordered locus">Tbd_2252</name>
</gene>
<name>Q3SGP2_THIDA</name>
<proteinExistence type="predicted"/>
<evidence type="ECO:0000313" key="3">
    <source>
        <dbReference type="EMBL" id="AAZ98205.1"/>
    </source>
</evidence>